<keyword evidence="3" id="KW-1185">Reference proteome</keyword>
<dbReference type="Gene3D" id="1.20.1280.50">
    <property type="match status" value="1"/>
</dbReference>
<dbReference type="InterPro" id="IPR001810">
    <property type="entry name" value="F-box_dom"/>
</dbReference>
<evidence type="ECO:0000259" key="1">
    <source>
        <dbReference type="PROSITE" id="PS50181"/>
    </source>
</evidence>
<organism evidence="2 3">
    <name type="scientific">Hucho hucho</name>
    <name type="common">huchen</name>
    <dbReference type="NCBI Taxonomy" id="62062"/>
    <lineage>
        <taxon>Eukaryota</taxon>
        <taxon>Metazoa</taxon>
        <taxon>Chordata</taxon>
        <taxon>Craniata</taxon>
        <taxon>Vertebrata</taxon>
        <taxon>Euteleostomi</taxon>
        <taxon>Actinopterygii</taxon>
        <taxon>Neopterygii</taxon>
        <taxon>Teleostei</taxon>
        <taxon>Protacanthopterygii</taxon>
        <taxon>Salmoniformes</taxon>
        <taxon>Salmonidae</taxon>
        <taxon>Salmoninae</taxon>
        <taxon>Hucho</taxon>
    </lineage>
</organism>
<protein>
    <recommendedName>
        <fullName evidence="1">F-box domain-containing protein</fullName>
    </recommendedName>
</protein>
<sequence length="50" mass="5958">MEFPEEVLAHIFSYLSVKERESACAVCKRWAQSMSHPRVWRLIQEKSCEM</sequence>
<dbReference type="FunFam" id="1.20.1280.50:FF:000005">
    <property type="entry name" value="F-box/LRR-repeat protein 3 isoform X1"/>
    <property type="match status" value="1"/>
</dbReference>
<dbReference type="STRING" id="62062.ENSHHUP00000091385"/>
<evidence type="ECO:0000313" key="2">
    <source>
        <dbReference type="Ensembl" id="ENSHHUP00000091385.1"/>
    </source>
</evidence>
<proteinExistence type="predicted"/>
<reference evidence="3" key="1">
    <citation type="submission" date="2018-06" db="EMBL/GenBank/DDBJ databases">
        <title>Genome assembly of Danube salmon.</title>
        <authorList>
            <person name="Macqueen D.J."/>
            <person name="Gundappa M.K."/>
        </authorList>
    </citation>
    <scope>NUCLEOTIDE SEQUENCE [LARGE SCALE GENOMIC DNA]</scope>
</reference>
<dbReference type="Ensembl" id="ENSHHUT00000094202.1">
    <property type="protein sequence ID" value="ENSHHUP00000091385.1"/>
    <property type="gene ID" value="ENSHHUG00000052719.1"/>
</dbReference>
<dbReference type="Pfam" id="PF12937">
    <property type="entry name" value="F-box-like"/>
    <property type="match status" value="1"/>
</dbReference>
<dbReference type="InterPro" id="IPR036047">
    <property type="entry name" value="F-box-like_dom_sf"/>
</dbReference>
<dbReference type="PROSITE" id="PS50181">
    <property type="entry name" value="FBOX"/>
    <property type="match status" value="1"/>
</dbReference>
<reference evidence="2" key="3">
    <citation type="submission" date="2025-09" db="UniProtKB">
        <authorList>
            <consortium name="Ensembl"/>
        </authorList>
    </citation>
    <scope>IDENTIFICATION</scope>
</reference>
<reference evidence="2" key="2">
    <citation type="submission" date="2025-08" db="UniProtKB">
        <authorList>
            <consortium name="Ensembl"/>
        </authorList>
    </citation>
    <scope>IDENTIFICATION</scope>
</reference>
<accession>A0A4W5RY78</accession>
<dbReference type="SMART" id="SM00256">
    <property type="entry name" value="FBOX"/>
    <property type="match status" value="1"/>
</dbReference>
<name>A0A4W5RY78_9TELE</name>
<dbReference type="SUPFAM" id="SSF81383">
    <property type="entry name" value="F-box domain"/>
    <property type="match status" value="1"/>
</dbReference>
<dbReference type="AlphaFoldDB" id="A0A4W5RY78"/>
<feature type="domain" description="F-box" evidence="1">
    <location>
        <begin position="1"/>
        <end position="43"/>
    </location>
</feature>
<dbReference type="Proteomes" id="UP000314982">
    <property type="component" value="Unassembled WGS sequence"/>
</dbReference>
<evidence type="ECO:0000313" key="3">
    <source>
        <dbReference type="Proteomes" id="UP000314982"/>
    </source>
</evidence>